<protein>
    <submittedName>
        <fullName evidence="7">Lipid A biosynthesis acyltransferase</fullName>
    </submittedName>
</protein>
<dbReference type="STRING" id="717774.Marme_0009"/>
<organism evidence="7 8">
    <name type="scientific">Marinomonas mediterranea (strain ATCC 700492 / JCM 21426 / NBRC 103028 / MMB-1)</name>
    <dbReference type="NCBI Taxonomy" id="717774"/>
    <lineage>
        <taxon>Bacteria</taxon>
        <taxon>Pseudomonadati</taxon>
        <taxon>Pseudomonadota</taxon>
        <taxon>Gammaproteobacteria</taxon>
        <taxon>Oceanospirillales</taxon>
        <taxon>Oceanospirillaceae</taxon>
        <taxon>Marinomonas</taxon>
    </lineage>
</organism>
<keyword evidence="8" id="KW-1185">Reference proteome</keyword>
<dbReference type="GO" id="GO:0016746">
    <property type="term" value="F:acyltransferase activity"/>
    <property type="evidence" value="ECO:0007669"/>
    <property type="project" value="UniProtKB-KW"/>
</dbReference>
<comment type="subcellular location">
    <subcellularLocation>
        <location evidence="1">Cell inner membrane</location>
    </subcellularLocation>
</comment>
<dbReference type="HOGENOM" id="CLU_049421_0_0_6"/>
<evidence type="ECO:0000313" key="7">
    <source>
        <dbReference type="EMBL" id="ADZ89315.1"/>
    </source>
</evidence>
<evidence type="ECO:0000256" key="5">
    <source>
        <dbReference type="ARBA" id="ARBA00023136"/>
    </source>
</evidence>
<dbReference type="PANTHER" id="PTHR30606">
    <property type="entry name" value="LIPID A BIOSYNTHESIS LAUROYL ACYLTRANSFERASE"/>
    <property type="match status" value="1"/>
</dbReference>
<accession>F2JUI2</accession>
<dbReference type="GO" id="GO:0009247">
    <property type="term" value="P:glycolipid biosynthetic process"/>
    <property type="evidence" value="ECO:0007669"/>
    <property type="project" value="UniProtKB-ARBA"/>
</dbReference>
<proteinExistence type="predicted"/>
<dbReference type="PIRSF" id="PIRSF026649">
    <property type="entry name" value="MsbB"/>
    <property type="match status" value="1"/>
</dbReference>
<sequence>MSSDQPKSALVTSLKLIGALPFSVKRTLGRLFGRFFIRLDKRTVRGIDQNLALCFPNMALDERKALRNQRLVHIGQTGMEMLHAWTHTPEELLTLLEFGEGVDEFKHALESEQGVLLMAPHLGSWEYIPSFVSQMRTMTTMYRPQKDKAMDAFILESRKRAGTELAPTDRRGVMQLMKALKSGGVVGILPDQVPAEGSGEYVPFFGQPAYTMTLASQLTSKSGAKAFICAVFQTQKGLKFEVFPLNENFYSEDLQTSTASLNKSLESLILRHPEQYQWEYKRFKKQADGSSLYPRSSDND</sequence>
<evidence type="ECO:0000256" key="2">
    <source>
        <dbReference type="ARBA" id="ARBA00022475"/>
    </source>
</evidence>
<keyword evidence="6 7" id="KW-0012">Acyltransferase</keyword>
<dbReference type="InterPro" id="IPR004960">
    <property type="entry name" value="LipA_acyltrans"/>
</dbReference>
<dbReference type="RefSeq" id="WP_013659222.1">
    <property type="nucleotide sequence ID" value="NC_015276.1"/>
</dbReference>
<evidence type="ECO:0000256" key="1">
    <source>
        <dbReference type="ARBA" id="ARBA00004533"/>
    </source>
</evidence>
<dbReference type="Pfam" id="PF03279">
    <property type="entry name" value="Lip_A_acyltrans"/>
    <property type="match status" value="1"/>
</dbReference>
<keyword evidence="4 7" id="KW-0808">Transferase</keyword>
<dbReference type="OrthoDB" id="9803456at2"/>
<dbReference type="GO" id="GO:0005886">
    <property type="term" value="C:plasma membrane"/>
    <property type="evidence" value="ECO:0007669"/>
    <property type="project" value="UniProtKB-SubCell"/>
</dbReference>
<dbReference type="Proteomes" id="UP000001062">
    <property type="component" value="Chromosome"/>
</dbReference>
<reference evidence="7 8" key="1">
    <citation type="journal article" date="2012" name="Stand. Genomic Sci.">
        <title>Complete genome sequence of the melanogenic marine bacterium Marinomonas mediterranea type strain (MMB-1(T)).</title>
        <authorList>
            <person name="Lucas-Elio P."/>
            <person name="Goodwin L."/>
            <person name="Woyke T."/>
            <person name="Pitluck S."/>
            <person name="Nolan M."/>
            <person name="Kyrpides N.C."/>
            <person name="Detter J.C."/>
            <person name="Copeland A."/>
            <person name="Teshima H."/>
            <person name="Bruce D."/>
            <person name="Detter C."/>
            <person name="Tapia R."/>
            <person name="Han S."/>
            <person name="Land M.L."/>
            <person name="Ivanova N."/>
            <person name="Mikhailova N."/>
            <person name="Johnston A.W."/>
            <person name="Sanchez-Amat A."/>
        </authorList>
    </citation>
    <scope>NUCLEOTIDE SEQUENCE [LARGE SCALE GENOMIC DNA]</scope>
    <source>
        <strain evidence="8">ATCC 700492 / JCM 21426 / NBRC 103028 / MMB-1</strain>
    </source>
</reference>
<dbReference type="AlphaFoldDB" id="F2JUI2"/>
<dbReference type="PATRIC" id="fig|717774.3.peg.9"/>
<keyword evidence="5" id="KW-0472">Membrane</keyword>
<keyword evidence="2" id="KW-1003">Cell membrane</keyword>
<dbReference type="EMBL" id="CP002583">
    <property type="protein sequence ID" value="ADZ89315.1"/>
    <property type="molecule type" value="Genomic_DNA"/>
</dbReference>
<evidence type="ECO:0000313" key="8">
    <source>
        <dbReference type="Proteomes" id="UP000001062"/>
    </source>
</evidence>
<keyword evidence="3" id="KW-0997">Cell inner membrane</keyword>
<dbReference type="eggNOG" id="COG1560">
    <property type="taxonomic scope" value="Bacteria"/>
</dbReference>
<evidence type="ECO:0000256" key="6">
    <source>
        <dbReference type="ARBA" id="ARBA00023315"/>
    </source>
</evidence>
<gene>
    <name evidence="7" type="ordered locus">Marme_0009</name>
</gene>
<dbReference type="CDD" id="cd07984">
    <property type="entry name" value="LPLAT_LABLAT-like"/>
    <property type="match status" value="1"/>
</dbReference>
<evidence type="ECO:0000256" key="3">
    <source>
        <dbReference type="ARBA" id="ARBA00022519"/>
    </source>
</evidence>
<evidence type="ECO:0000256" key="4">
    <source>
        <dbReference type="ARBA" id="ARBA00022679"/>
    </source>
</evidence>
<dbReference type="PANTHER" id="PTHR30606:SF10">
    <property type="entry name" value="PHOSPHATIDYLINOSITOL MANNOSIDE ACYLTRANSFERASE"/>
    <property type="match status" value="1"/>
</dbReference>
<dbReference type="KEGG" id="mme:Marme_0009"/>
<name>F2JUI2_MARM1</name>